<dbReference type="Pfam" id="PF03008">
    <property type="entry name" value="DUF234"/>
    <property type="match status" value="1"/>
</dbReference>
<name>A0A317CEG1_9GAMM</name>
<proteinExistence type="predicted"/>
<keyword evidence="3" id="KW-1185">Reference proteome</keyword>
<evidence type="ECO:0000313" key="2">
    <source>
        <dbReference type="EMBL" id="PWQ96787.1"/>
    </source>
</evidence>
<dbReference type="OrthoDB" id="9801758at2"/>
<feature type="domain" description="DUF234" evidence="1">
    <location>
        <begin position="66"/>
        <end position="150"/>
    </location>
</feature>
<evidence type="ECO:0000259" key="1">
    <source>
        <dbReference type="Pfam" id="PF03008"/>
    </source>
</evidence>
<reference evidence="2 3" key="1">
    <citation type="submission" date="2018-05" db="EMBL/GenBank/DDBJ databases">
        <title>Leucothrix arctica sp. nov., isolated from Arctic seawater.</title>
        <authorList>
            <person name="Choi A."/>
            <person name="Baek K."/>
        </authorList>
    </citation>
    <scope>NUCLEOTIDE SEQUENCE [LARGE SCALE GENOMIC DNA]</scope>
    <source>
        <strain evidence="2 3">IMCC9719</strain>
    </source>
</reference>
<organism evidence="2 3">
    <name type="scientific">Leucothrix arctica</name>
    <dbReference type="NCBI Taxonomy" id="1481894"/>
    <lineage>
        <taxon>Bacteria</taxon>
        <taxon>Pseudomonadati</taxon>
        <taxon>Pseudomonadota</taxon>
        <taxon>Gammaproteobacteria</taxon>
        <taxon>Thiotrichales</taxon>
        <taxon>Thiotrichaceae</taxon>
        <taxon>Leucothrix</taxon>
    </lineage>
</organism>
<gene>
    <name evidence="2" type="ORF">DKT75_08445</name>
</gene>
<accession>A0A317CEG1</accession>
<protein>
    <recommendedName>
        <fullName evidence="1">DUF234 domain-containing protein</fullName>
    </recommendedName>
</protein>
<dbReference type="PANTHER" id="PTHR34704">
    <property type="entry name" value="ATPASE"/>
    <property type="match status" value="1"/>
</dbReference>
<dbReference type="PANTHER" id="PTHR34704:SF1">
    <property type="entry name" value="ATPASE"/>
    <property type="match status" value="1"/>
</dbReference>
<dbReference type="InterPro" id="IPR004256">
    <property type="entry name" value="DUF234"/>
</dbReference>
<dbReference type="Proteomes" id="UP000245506">
    <property type="component" value="Unassembled WGS sequence"/>
</dbReference>
<dbReference type="EMBL" id="QGKL01000026">
    <property type="protein sequence ID" value="PWQ96787.1"/>
    <property type="molecule type" value="Genomic_DNA"/>
</dbReference>
<evidence type="ECO:0000313" key="3">
    <source>
        <dbReference type="Proteomes" id="UP000245506"/>
    </source>
</evidence>
<dbReference type="RefSeq" id="WP_109822985.1">
    <property type="nucleotide sequence ID" value="NZ_QGKL01000026.1"/>
</dbReference>
<dbReference type="AlphaFoldDB" id="A0A317CEG1"/>
<sequence length="188" mass="21892">MIDLACIASGKTSRSDIESVLEMSVEPYLQRLEGEFDIIQRIQPVLSTPKSRQVKYRIQDAFLSFWFRFIYRYRSAVEIGNLEFLQQVIQRDFATYSGEWLERLFQEQLAATGQYSVIGNYWGPRNKNEIDIVALNELDKTALVAEVKRNPKNIRLSKLKEKAVKLEQKLKGYDIEYRGLSLDDLSVE</sequence>
<comment type="caution">
    <text evidence="2">The sequence shown here is derived from an EMBL/GenBank/DDBJ whole genome shotgun (WGS) entry which is preliminary data.</text>
</comment>